<evidence type="ECO:0000259" key="2">
    <source>
        <dbReference type="Pfam" id="PF03358"/>
    </source>
</evidence>
<dbReference type="GO" id="GO:0016491">
    <property type="term" value="F:oxidoreductase activity"/>
    <property type="evidence" value="ECO:0007669"/>
    <property type="project" value="InterPro"/>
</dbReference>
<accession>A0A6M0P422</accession>
<reference evidence="3 4" key="2">
    <citation type="submission" date="2020-03" db="EMBL/GenBank/DDBJ databases">
        <title>Bacillus aquiflavi sp. nov., isolated from yellow water of strong flavor Chinese baijiu in Yibin region of China.</title>
        <authorList>
            <person name="Xie J."/>
        </authorList>
    </citation>
    <scope>NUCLEOTIDE SEQUENCE [LARGE SCALE GENOMIC DNA]</scope>
    <source>
        <strain evidence="3 4">Gsoil 114</strain>
    </source>
</reference>
<evidence type="ECO:0000313" key="4">
    <source>
        <dbReference type="Proteomes" id="UP000476934"/>
    </source>
</evidence>
<comment type="caution">
    <text evidence="3">The sequence shown here is derived from an EMBL/GenBank/DDBJ whole genome shotgun (WGS) entry which is preliminary data.</text>
</comment>
<dbReference type="RefSeq" id="WP_163173455.1">
    <property type="nucleotide sequence ID" value="NZ_JAAIWK010000006.1"/>
</dbReference>
<dbReference type="InterPro" id="IPR029039">
    <property type="entry name" value="Flavoprotein-like_sf"/>
</dbReference>
<keyword evidence="4" id="KW-1185">Reference proteome</keyword>
<protein>
    <submittedName>
        <fullName evidence="3">NAD(P)H-dependent oxidoreductase</fullName>
    </submittedName>
</protein>
<dbReference type="Gene3D" id="3.40.50.360">
    <property type="match status" value="1"/>
</dbReference>
<dbReference type="PANTHER" id="PTHR30543">
    <property type="entry name" value="CHROMATE REDUCTASE"/>
    <property type="match status" value="1"/>
</dbReference>
<feature type="domain" description="NADPH-dependent FMN reductase-like" evidence="2">
    <location>
        <begin position="4"/>
        <end position="140"/>
    </location>
</feature>
<gene>
    <name evidence="3" type="ORF">G4D61_05720</name>
</gene>
<name>A0A6M0P422_9BACI</name>
<dbReference type="Pfam" id="PF03358">
    <property type="entry name" value="FMN_red"/>
    <property type="match status" value="1"/>
</dbReference>
<dbReference type="PANTHER" id="PTHR30543:SF21">
    <property type="entry name" value="NAD(P)H-DEPENDENT FMN REDUCTASE LOT6"/>
    <property type="match status" value="1"/>
</dbReference>
<evidence type="ECO:0000313" key="3">
    <source>
        <dbReference type="EMBL" id="NEY19466.1"/>
    </source>
</evidence>
<dbReference type="Proteomes" id="UP000476934">
    <property type="component" value="Unassembled WGS sequence"/>
</dbReference>
<dbReference type="AlphaFoldDB" id="A0A6M0P422"/>
<comment type="similarity">
    <text evidence="1">Belongs to the azoreductase type 2 family.</text>
</comment>
<dbReference type="InterPro" id="IPR050712">
    <property type="entry name" value="NAD(P)H-dep_reductase"/>
</dbReference>
<dbReference type="EMBL" id="JAAIWK010000006">
    <property type="protein sequence ID" value="NEY19466.1"/>
    <property type="molecule type" value="Genomic_DNA"/>
</dbReference>
<reference evidence="3 4" key="1">
    <citation type="submission" date="2020-02" db="EMBL/GenBank/DDBJ databases">
        <authorList>
            <person name="Feng H."/>
        </authorList>
    </citation>
    <scope>NUCLEOTIDE SEQUENCE [LARGE SCALE GENOMIC DNA]</scope>
    <source>
        <strain evidence="3 4">Gsoil 114</strain>
    </source>
</reference>
<dbReference type="GO" id="GO:0005829">
    <property type="term" value="C:cytosol"/>
    <property type="evidence" value="ECO:0007669"/>
    <property type="project" value="TreeGrafter"/>
</dbReference>
<dbReference type="InterPro" id="IPR005025">
    <property type="entry name" value="FMN_Rdtase-like_dom"/>
</dbReference>
<organism evidence="3 4">
    <name type="scientific">Heyndrickxia ginsengihumi</name>
    <dbReference type="NCBI Taxonomy" id="363870"/>
    <lineage>
        <taxon>Bacteria</taxon>
        <taxon>Bacillati</taxon>
        <taxon>Bacillota</taxon>
        <taxon>Bacilli</taxon>
        <taxon>Bacillales</taxon>
        <taxon>Bacillaceae</taxon>
        <taxon>Heyndrickxia</taxon>
    </lineage>
</organism>
<dbReference type="SUPFAM" id="SSF52218">
    <property type="entry name" value="Flavoproteins"/>
    <property type="match status" value="1"/>
</dbReference>
<sequence length="181" mass="20466">MKQIVALVGSIRKDSIHMNLVKHLKERYKDRLNIEILDLKQLPFYDQDIELEPPQSVVAFKKAVKEADGVIIATPEYNWSFSGVLKNALDWLSRVEREMTGKPTMLLGASPGIMGTIRAQLQLRQVLASPGIQARVLPPSQNEVVITQAFEKFDEAGKLIDQSTIEFLDKVIGNFEEFIEE</sequence>
<evidence type="ECO:0000256" key="1">
    <source>
        <dbReference type="ARBA" id="ARBA00009428"/>
    </source>
</evidence>
<proteinExistence type="inferred from homology"/>
<dbReference type="GO" id="GO:0010181">
    <property type="term" value="F:FMN binding"/>
    <property type="evidence" value="ECO:0007669"/>
    <property type="project" value="TreeGrafter"/>
</dbReference>